<evidence type="ECO:0000313" key="1">
    <source>
        <dbReference type="EMBL" id="EZP75033.1"/>
    </source>
</evidence>
<evidence type="ECO:0008006" key="3">
    <source>
        <dbReference type="Google" id="ProtNLM"/>
    </source>
</evidence>
<dbReference type="AlphaFoldDB" id="A0ABC9VAA6"/>
<name>A0ABC9VAA6_9BACL</name>
<dbReference type="RefSeq" id="WP_043906028.1">
    <property type="nucleotide sequence ID" value="NZ_CM002692.1"/>
</dbReference>
<protein>
    <recommendedName>
        <fullName evidence="3">IDEAL domain-containing protein</fullName>
    </recommendedName>
</protein>
<reference evidence="1 2" key="1">
    <citation type="journal article" date="2014" name="Appl. Microbiol. Biotechnol.">
        <title>Transformable facultative thermophile Geobacillus stearothermophilus NUB3621 as a host strain for metabolic engineering.</title>
        <authorList>
            <person name="Blanchard K."/>
            <person name="Robic S."/>
            <person name="Matsumura I."/>
        </authorList>
    </citation>
    <scope>NUCLEOTIDE SEQUENCE [LARGE SCALE GENOMIC DNA]</scope>
    <source>
        <strain evidence="1 2">NUB3621</strain>
    </source>
</reference>
<proteinExistence type="predicted"/>
<dbReference type="Proteomes" id="UP000023566">
    <property type="component" value="Chromosome"/>
</dbReference>
<accession>A0ABC9VAA6</accession>
<organism evidence="1 2">
    <name type="scientific">Parageobacillus genomosp. 1</name>
    <dbReference type="NCBI Taxonomy" id="1295642"/>
    <lineage>
        <taxon>Bacteria</taxon>
        <taxon>Bacillati</taxon>
        <taxon>Bacillota</taxon>
        <taxon>Bacilli</taxon>
        <taxon>Bacillales</taxon>
        <taxon>Anoxybacillaceae</taxon>
        <taxon>Parageobacillus</taxon>
    </lineage>
</organism>
<dbReference type="EMBL" id="AOTZ01000009">
    <property type="protein sequence ID" value="EZP75033.1"/>
    <property type="molecule type" value="Genomic_DNA"/>
</dbReference>
<sequence length="103" mass="11696">MARVNIGDWVYYVGVYEALEGAMGYVEKIDGGECSVIFTVDPKGKPIFMRKHLPISYVIPATNTQPLTEQSFEVLMDLALATRDFEWCRQLTEQYKRVTKAGV</sequence>
<keyword evidence="2" id="KW-1185">Reference proteome</keyword>
<gene>
    <name evidence="1" type="ORF">H839_16073</name>
</gene>
<evidence type="ECO:0000313" key="2">
    <source>
        <dbReference type="Proteomes" id="UP000023566"/>
    </source>
</evidence>
<comment type="caution">
    <text evidence="1">The sequence shown here is derived from an EMBL/GenBank/DDBJ whole genome shotgun (WGS) entry which is preliminary data.</text>
</comment>